<comment type="caution">
    <text evidence="2">The sequence shown here is derived from an EMBL/GenBank/DDBJ whole genome shotgun (WGS) entry which is preliminary data.</text>
</comment>
<evidence type="ECO:0000313" key="2">
    <source>
        <dbReference type="EMBL" id="KAG5550412.1"/>
    </source>
</evidence>
<organism evidence="2 3">
    <name type="scientific">Rhododendron griersonianum</name>
    <dbReference type="NCBI Taxonomy" id="479676"/>
    <lineage>
        <taxon>Eukaryota</taxon>
        <taxon>Viridiplantae</taxon>
        <taxon>Streptophyta</taxon>
        <taxon>Embryophyta</taxon>
        <taxon>Tracheophyta</taxon>
        <taxon>Spermatophyta</taxon>
        <taxon>Magnoliopsida</taxon>
        <taxon>eudicotyledons</taxon>
        <taxon>Gunneridae</taxon>
        <taxon>Pentapetalae</taxon>
        <taxon>asterids</taxon>
        <taxon>Ericales</taxon>
        <taxon>Ericaceae</taxon>
        <taxon>Ericoideae</taxon>
        <taxon>Rhodoreae</taxon>
        <taxon>Rhododendron</taxon>
    </lineage>
</organism>
<gene>
    <name evidence="2" type="ORF">RHGRI_015388</name>
</gene>
<evidence type="ECO:0000313" key="3">
    <source>
        <dbReference type="Proteomes" id="UP000823749"/>
    </source>
</evidence>
<dbReference type="EMBL" id="JACTNZ010000005">
    <property type="protein sequence ID" value="KAG5550412.1"/>
    <property type="molecule type" value="Genomic_DNA"/>
</dbReference>
<dbReference type="AlphaFoldDB" id="A0AAV6KDM3"/>
<sequence>MSVLAVSRWCKCKTLQTLFPDDAKMNKGGVICGLRGMRVASAPFVPVGVDVVFSRPSIFSTLLSLPRRAGHCWYLKYVPPANHAEVFWWCFGYVPCIELVVGSVGFYSVTVSLLNLLRDDDYHGRTISSQIACTLSLLTVPTQTIDPPPTTVDATSLSPPPEPSPTPAHRRSVS</sequence>
<feature type="region of interest" description="Disordered" evidence="1">
    <location>
        <begin position="144"/>
        <end position="174"/>
    </location>
</feature>
<proteinExistence type="predicted"/>
<accession>A0AAV6KDM3</accession>
<keyword evidence="3" id="KW-1185">Reference proteome</keyword>
<dbReference type="Proteomes" id="UP000823749">
    <property type="component" value="Chromosome 5"/>
</dbReference>
<protein>
    <submittedName>
        <fullName evidence="2">Uncharacterized protein</fullName>
    </submittedName>
</protein>
<reference evidence="2" key="1">
    <citation type="submission" date="2020-08" db="EMBL/GenBank/DDBJ databases">
        <title>Plant Genome Project.</title>
        <authorList>
            <person name="Zhang R.-G."/>
        </authorList>
    </citation>
    <scope>NUCLEOTIDE SEQUENCE</scope>
    <source>
        <strain evidence="2">WSP0</strain>
        <tissue evidence="2">Leaf</tissue>
    </source>
</reference>
<evidence type="ECO:0000256" key="1">
    <source>
        <dbReference type="SAM" id="MobiDB-lite"/>
    </source>
</evidence>
<name>A0AAV6KDM3_9ERIC</name>